<dbReference type="EMBL" id="BAEQ01000004">
    <property type="protein sequence ID" value="GAC26939.1"/>
    <property type="molecule type" value="Genomic_DNA"/>
</dbReference>
<feature type="chain" id="PRO_5003899704" evidence="1">
    <location>
        <begin position="31"/>
        <end position="568"/>
    </location>
</feature>
<evidence type="ECO:0000313" key="3">
    <source>
        <dbReference type="EMBL" id="GAC26939.1"/>
    </source>
</evidence>
<keyword evidence="3" id="KW-0645">Protease</keyword>
<protein>
    <submittedName>
        <fullName evidence="3">Probable aminopeptidase</fullName>
    </submittedName>
</protein>
<feature type="domain" description="Peptidase M28" evidence="2">
    <location>
        <begin position="322"/>
        <end position="540"/>
    </location>
</feature>
<dbReference type="InterPro" id="IPR045175">
    <property type="entry name" value="M28_fam"/>
</dbReference>
<gene>
    <name evidence="3" type="ORF">GPAL_0057</name>
</gene>
<feature type="signal peptide" evidence="1">
    <location>
        <begin position="1"/>
        <end position="30"/>
    </location>
</feature>
<dbReference type="GO" id="GO:0008235">
    <property type="term" value="F:metalloexopeptidase activity"/>
    <property type="evidence" value="ECO:0007669"/>
    <property type="project" value="InterPro"/>
</dbReference>
<dbReference type="PANTHER" id="PTHR12147">
    <property type="entry name" value="METALLOPEPTIDASE M28 FAMILY MEMBER"/>
    <property type="match status" value="1"/>
</dbReference>
<dbReference type="PROSITE" id="PS51257">
    <property type="entry name" value="PROKAR_LIPOPROTEIN"/>
    <property type="match status" value="1"/>
</dbReference>
<evidence type="ECO:0000259" key="2">
    <source>
        <dbReference type="Pfam" id="PF04389"/>
    </source>
</evidence>
<dbReference type="STRING" id="1121922.GCA_000428905_02617"/>
<accession>K6Y288</accession>
<keyword evidence="3" id="KW-0031">Aminopeptidase</keyword>
<dbReference type="RefSeq" id="WP_006007999.1">
    <property type="nucleotide sequence ID" value="NZ_AUAV01000013.1"/>
</dbReference>
<organism evidence="3 4">
    <name type="scientific">Brumicola pallidula DSM 14239 = ACAM 615</name>
    <dbReference type="NCBI Taxonomy" id="1121922"/>
    <lineage>
        <taxon>Bacteria</taxon>
        <taxon>Pseudomonadati</taxon>
        <taxon>Pseudomonadota</taxon>
        <taxon>Gammaproteobacteria</taxon>
        <taxon>Alteromonadales</taxon>
        <taxon>Alteromonadaceae</taxon>
        <taxon>Brumicola</taxon>
    </lineage>
</organism>
<dbReference type="InterPro" id="IPR007484">
    <property type="entry name" value="Peptidase_M28"/>
</dbReference>
<dbReference type="SUPFAM" id="SSF52025">
    <property type="entry name" value="PA domain"/>
    <property type="match status" value="1"/>
</dbReference>
<dbReference type="InterPro" id="IPR046450">
    <property type="entry name" value="PA_dom_sf"/>
</dbReference>
<dbReference type="GO" id="GO:0006508">
    <property type="term" value="P:proteolysis"/>
    <property type="evidence" value="ECO:0007669"/>
    <property type="project" value="InterPro"/>
</dbReference>
<dbReference type="GO" id="GO:0004177">
    <property type="term" value="F:aminopeptidase activity"/>
    <property type="evidence" value="ECO:0007669"/>
    <property type="project" value="UniProtKB-KW"/>
</dbReference>
<dbReference type="AlphaFoldDB" id="K6Y288"/>
<keyword evidence="3" id="KW-0378">Hydrolase</keyword>
<proteinExistence type="predicted"/>
<keyword evidence="1" id="KW-0732">Signal</keyword>
<comment type="caution">
    <text evidence="3">The sequence shown here is derived from an EMBL/GenBank/DDBJ whole genome shotgun (WGS) entry which is preliminary data.</text>
</comment>
<dbReference type="Gene3D" id="3.40.630.10">
    <property type="entry name" value="Zn peptidases"/>
    <property type="match status" value="2"/>
</dbReference>
<reference evidence="4" key="1">
    <citation type="journal article" date="2014" name="Environ. Microbiol.">
        <title>Comparative genomics of the marine bacterial genus Glaciecola reveals the high degree of genomic diversity and genomic characteristic for cold adaptation.</title>
        <authorList>
            <person name="Qin Q.L."/>
            <person name="Xie B.B."/>
            <person name="Yu Y."/>
            <person name="Shu Y.L."/>
            <person name="Rong J.C."/>
            <person name="Zhang Y.J."/>
            <person name="Zhao D.L."/>
            <person name="Chen X.L."/>
            <person name="Zhang X.Y."/>
            <person name="Chen B."/>
            <person name="Zhou B.C."/>
            <person name="Zhang Y.Z."/>
        </authorList>
    </citation>
    <scope>NUCLEOTIDE SEQUENCE [LARGE SCALE GENOMIC DNA]</scope>
    <source>
        <strain evidence="4">ACAM 615</strain>
    </source>
</reference>
<evidence type="ECO:0000313" key="4">
    <source>
        <dbReference type="Proteomes" id="UP000006251"/>
    </source>
</evidence>
<evidence type="ECO:0000256" key="1">
    <source>
        <dbReference type="SAM" id="SignalP"/>
    </source>
</evidence>
<dbReference type="CDD" id="cd04820">
    <property type="entry name" value="PA_M28_1_1"/>
    <property type="match status" value="1"/>
</dbReference>
<dbReference type="Gene3D" id="3.50.30.30">
    <property type="match status" value="1"/>
</dbReference>
<dbReference type="SUPFAM" id="SSF53187">
    <property type="entry name" value="Zn-dependent exopeptidases"/>
    <property type="match status" value="1"/>
</dbReference>
<dbReference type="Pfam" id="PF04389">
    <property type="entry name" value="Peptidase_M28"/>
    <property type="match status" value="1"/>
</dbReference>
<name>K6Y288_9ALTE</name>
<dbReference type="Proteomes" id="UP000006251">
    <property type="component" value="Unassembled WGS sequence"/>
</dbReference>
<dbReference type="PANTHER" id="PTHR12147:SF26">
    <property type="entry name" value="PEPTIDASE M28 DOMAIN-CONTAINING PROTEIN"/>
    <property type="match status" value="1"/>
</dbReference>
<keyword evidence="4" id="KW-1185">Reference proteome</keyword>
<sequence length="568" mass="61786">MKRHTHMLIKVFIKATLAAATSVLVLGCSANYQSTTEADKAPRASFVPIPNVENIKSHMHFLADDLLQGRETGSQGHEIASLYIAGEFAKYGLKPAGDQVDGKTSYVQRINFRKGLLVQESPIFKVEGPNENFELSYPDDFLSSPDLVSTQSDVTAPLVFVGYGIVAPNLNHDDYAGLDVTGKIVVALSGKPKSFPSEEGAHVASSSQKSMYAVEHGAVGYITLTTPSNEKVRPYKNSLNYIYSPRMRWVQNNGIPANVNPELKGAAYLSLPAAEKLFAQGPNSIDDIYAQLEKDGSPLGFELPLTVSLQRQTTHEDLTSPNVVAILEGSDPILKNEYVVFSAHSDHIGIAKTVKTDKINNGAMDNASGTSVLMETARMFANLPTPPKRSIIFIAVTGEEKGLLGADYFARNPTVPVGSMVANVNLDMPILTYEFADIIAFGANHSSMKSSVEAAAKYVGLTLSDDPWPEQNLFTRSDHYSFVKQGIPAVFLVPGLQAKDPKIDGSKVFGEFLSTNYHKPGDDMTQAFKWEAAKTFTEVNFQIGLALANQAQKPTWNEGDFFGETFAK</sequence>